<proteinExistence type="predicted"/>
<organism evidence="1">
    <name type="scientific">Gongylonema pulchrum</name>
    <dbReference type="NCBI Taxonomy" id="637853"/>
    <lineage>
        <taxon>Eukaryota</taxon>
        <taxon>Metazoa</taxon>
        <taxon>Ecdysozoa</taxon>
        <taxon>Nematoda</taxon>
        <taxon>Chromadorea</taxon>
        <taxon>Rhabditida</taxon>
        <taxon>Spirurina</taxon>
        <taxon>Spiruromorpha</taxon>
        <taxon>Spiruroidea</taxon>
        <taxon>Gongylonematidae</taxon>
        <taxon>Gongylonema</taxon>
    </lineage>
</organism>
<sequence length="81" mass="8854">LSDGTGLNAILTLDYRDEFSRKEVEEEAALEVKKKFVVGQGVKGGADALSWVEVAKACSVRQRPAESDSWTVSIEPVARCR</sequence>
<evidence type="ECO:0000313" key="1">
    <source>
        <dbReference type="WBParaSite" id="GPUH_0000988701-mRNA-1"/>
    </source>
</evidence>
<name>A0A183DMD5_9BILA</name>
<reference evidence="1" key="1">
    <citation type="submission" date="2016-06" db="UniProtKB">
        <authorList>
            <consortium name="WormBaseParasite"/>
        </authorList>
    </citation>
    <scope>IDENTIFICATION</scope>
</reference>
<dbReference type="WBParaSite" id="GPUH_0000988701-mRNA-1">
    <property type="protein sequence ID" value="GPUH_0000988701-mRNA-1"/>
    <property type="gene ID" value="GPUH_0000988701"/>
</dbReference>
<dbReference type="AlphaFoldDB" id="A0A183DMD5"/>
<accession>A0A183DMD5</accession>
<protein>
    <submittedName>
        <fullName evidence="1">TIR domain-containing protein</fullName>
    </submittedName>
</protein>